<evidence type="ECO:0000313" key="2">
    <source>
        <dbReference type="Proteomes" id="UP000887565"/>
    </source>
</evidence>
<reference evidence="3" key="1">
    <citation type="submission" date="2022-11" db="UniProtKB">
        <authorList>
            <consortium name="WormBaseParasite"/>
        </authorList>
    </citation>
    <scope>IDENTIFICATION</scope>
</reference>
<evidence type="ECO:0000256" key="1">
    <source>
        <dbReference type="SAM" id="MobiDB-lite"/>
    </source>
</evidence>
<evidence type="ECO:0000313" key="3">
    <source>
        <dbReference type="WBParaSite" id="nRc.2.0.1.t10230-RA"/>
    </source>
</evidence>
<dbReference type="AlphaFoldDB" id="A0A915I7U6"/>
<organism evidence="2 3">
    <name type="scientific">Romanomermis culicivorax</name>
    <name type="common">Nematode worm</name>
    <dbReference type="NCBI Taxonomy" id="13658"/>
    <lineage>
        <taxon>Eukaryota</taxon>
        <taxon>Metazoa</taxon>
        <taxon>Ecdysozoa</taxon>
        <taxon>Nematoda</taxon>
        <taxon>Enoplea</taxon>
        <taxon>Dorylaimia</taxon>
        <taxon>Mermithida</taxon>
        <taxon>Mermithoidea</taxon>
        <taxon>Mermithidae</taxon>
        <taxon>Romanomermis</taxon>
    </lineage>
</organism>
<sequence>MPPNQQRHESGLGSPNAPSTATGAAVRITNNVPTVQTIDLIIGAVSDQFQAQQLHVQCEIQEQAQAMNARFAALAKQMQQLISTTTITTTVCNNLPTPRPPPATSWFHSQELRDIYITNDTFLETERA</sequence>
<dbReference type="Proteomes" id="UP000887565">
    <property type="component" value="Unplaced"/>
</dbReference>
<dbReference type="WBParaSite" id="nRc.2.0.1.t10230-RA">
    <property type="protein sequence ID" value="nRc.2.0.1.t10230-RA"/>
    <property type="gene ID" value="nRc.2.0.1.g10230"/>
</dbReference>
<keyword evidence="2" id="KW-1185">Reference proteome</keyword>
<protein>
    <submittedName>
        <fullName evidence="3">Uncharacterized protein</fullName>
    </submittedName>
</protein>
<feature type="compositionally biased region" description="Basic and acidic residues" evidence="1">
    <location>
        <begin position="1"/>
        <end position="10"/>
    </location>
</feature>
<accession>A0A915I7U6</accession>
<name>A0A915I7U6_ROMCU</name>
<feature type="region of interest" description="Disordered" evidence="1">
    <location>
        <begin position="1"/>
        <end position="21"/>
    </location>
</feature>
<proteinExistence type="predicted"/>